<protein>
    <submittedName>
        <fullName evidence="1">Uncharacterized protein</fullName>
    </submittedName>
</protein>
<sequence length="48" mass="5982">MMIEKFVTNRNIELWEKLSRKFTIEIKPHTLKKYIIFEIIMQLFIIIQ</sequence>
<dbReference type="AlphaFoldDB" id="A0A6N4XF98"/>
<dbReference type="Proteomes" id="UP000445144">
    <property type="component" value="Unassembled WGS sequence"/>
</dbReference>
<keyword evidence="2" id="KW-1185">Reference proteome</keyword>
<evidence type="ECO:0000313" key="1">
    <source>
        <dbReference type="EMBL" id="CAA7197620.1"/>
    </source>
</evidence>
<organism evidence="1 2">
    <name type="scientific">Chryseobacterium potabilaquae</name>
    <dbReference type="NCBI Taxonomy" id="2675057"/>
    <lineage>
        <taxon>Bacteria</taxon>
        <taxon>Pseudomonadati</taxon>
        <taxon>Bacteroidota</taxon>
        <taxon>Flavobacteriia</taxon>
        <taxon>Flavobacteriales</taxon>
        <taxon>Weeksellaceae</taxon>
        <taxon>Chryseobacterium group</taxon>
        <taxon>Chryseobacterium</taxon>
    </lineage>
</organism>
<dbReference type="EMBL" id="CACVBR010000081">
    <property type="protein sequence ID" value="CAA7197620.1"/>
    <property type="molecule type" value="Genomic_DNA"/>
</dbReference>
<proteinExistence type="predicted"/>
<reference evidence="1 2" key="1">
    <citation type="submission" date="2020-01" db="EMBL/GenBank/DDBJ databases">
        <authorList>
            <person name="Rodrigo-Torres L."/>
            <person name="Arahal R. D."/>
            <person name="Lucena T."/>
        </authorList>
    </citation>
    <scope>NUCLEOTIDE SEQUENCE [LARGE SCALE GENOMIC DNA]</scope>
    <source>
        <strain evidence="1 2">CECT 9293</strain>
    </source>
</reference>
<accession>A0A6N4XF98</accession>
<evidence type="ECO:0000313" key="2">
    <source>
        <dbReference type="Proteomes" id="UP000445144"/>
    </source>
</evidence>
<name>A0A6N4XF98_9FLAO</name>
<gene>
    <name evidence="1" type="ORF">CHRY9293_03693</name>
</gene>